<protein>
    <recommendedName>
        <fullName evidence="3">Peptidase</fullName>
    </recommendedName>
</protein>
<sequence length="488" mass="53927">CSLQCNGKWVAEKIDPKDRAGVAYLFIQDVCGADGDLKDTTESVRADYRALLNDGGNFYLGTNNPDQSDVVLVPTYSDLTDQMAANKDDTVKCTTASIGATIDSYYLKLRQPSGLSSLTLNAASDPSVGTAIVAHVTTVPVNDDTGLYLNNLSSDFILKMEFVGMTEKNKYFTIPNGFVNFPGDFTQTYDPEVALLELVDSLGSDLSPVIPPVANYPRCIKDLQAAFVFHTDISAVTNMQDYRNKASDIMKSVTNYFTIPDVKVIDMDDDTCEFNTTQQENKSLFYGSIYADSAGIGVPTFCSSNMKSYPDTVKNANYKQASQVTLQAVVDSYTKWYTTDKDGIKMKCHCFDYDNSQTTSIILWTPLSPTSLDKGAVSFAGFDPGHFKHIVMPFGFMYKDSPLWNTLVPDESMWIGSDTSRDAANDEYAVEQIIQDIWTITCRIANKIDTSSTAEPFNPYDIKNRIKDGETMKDVDLPTDDSNLTTPI</sequence>
<dbReference type="Proteomes" id="UP001432027">
    <property type="component" value="Unassembled WGS sequence"/>
</dbReference>
<feature type="non-terminal residue" evidence="1">
    <location>
        <position position="1"/>
    </location>
</feature>
<evidence type="ECO:0000313" key="2">
    <source>
        <dbReference type="Proteomes" id="UP001432027"/>
    </source>
</evidence>
<proteinExistence type="predicted"/>
<dbReference type="EMBL" id="BTSX01000002">
    <property type="protein sequence ID" value="GMS85496.1"/>
    <property type="molecule type" value="Genomic_DNA"/>
</dbReference>
<reference evidence="1" key="1">
    <citation type="submission" date="2023-10" db="EMBL/GenBank/DDBJ databases">
        <title>Genome assembly of Pristionchus species.</title>
        <authorList>
            <person name="Yoshida K."/>
            <person name="Sommer R.J."/>
        </authorList>
    </citation>
    <scope>NUCLEOTIDE SEQUENCE</scope>
    <source>
        <strain evidence="1">RS0144</strain>
    </source>
</reference>
<comment type="caution">
    <text evidence="1">The sequence shown here is derived from an EMBL/GenBank/DDBJ whole genome shotgun (WGS) entry which is preliminary data.</text>
</comment>
<organism evidence="1 2">
    <name type="scientific">Pristionchus entomophagus</name>
    <dbReference type="NCBI Taxonomy" id="358040"/>
    <lineage>
        <taxon>Eukaryota</taxon>
        <taxon>Metazoa</taxon>
        <taxon>Ecdysozoa</taxon>
        <taxon>Nematoda</taxon>
        <taxon>Chromadorea</taxon>
        <taxon>Rhabditida</taxon>
        <taxon>Rhabditina</taxon>
        <taxon>Diplogasteromorpha</taxon>
        <taxon>Diplogasteroidea</taxon>
        <taxon>Neodiplogasteridae</taxon>
        <taxon>Pristionchus</taxon>
    </lineage>
</organism>
<evidence type="ECO:0008006" key="3">
    <source>
        <dbReference type="Google" id="ProtNLM"/>
    </source>
</evidence>
<accession>A0AAV5SQ58</accession>
<dbReference type="AlphaFoldDB" id="A0AAV5SQ58"/>
<keyword evidence="2" id="KW-1185">Reference proteome</keyword>
<evidence type="ECO:0000313" key="1">
    <source>
        <dbReference type="EMBL" id="GMS85496.1"/>
    </source>
</evidence>
<gene>
    <name evidence="1" type="ORF">PENTCL1PPCAC_7671</name>
</gene>
<name>A0AAV5SQ58_9BILA</name>